<dbReference type="InterPro" id="IPR004518">
    <property type="entry name" value="MazG-like_dom"/>
</dbReference>
<proteinExistence type="predicted"/>
<organism evidence="2 3">
    <name type="scientific">Symbiodinium pilosum</name>
    <name type="common">Dinoflagellate</name>
    <dbReference type="NCBI Taxonomy" id="2952"/>
    <lineage>
        <taxon>Eukaryota</taxon>
        <taxon>Sar</taxon>
        <taxon>Alveolata</taxon>
        <taxon>Dinophyceae</taxon>
        <taxon>Suessiales</taxon>
        <taxon>Symbiodiniaceae</taxon>
        <taxon>Symbiodinium</taxon>
    </lineage>
</organism>
<dbReference type="AlphaFoldDB" id="A0A812WSE0"/>
<dbReference type="Proteomes" id="UP000649617">
    <property type="component" value="Unassembled WGS sequence"/>
</dbReference>
<reference evidence="2" key="1">
    <citation type="submission" date="2021-02" db="EMBL/GenBank/DDBJ databases">
        <authorList>
            <person name="Dougan E. K."/>
            <person name="Rhodes N."/>
            <person name="Thang M."/>
            <person name="Chan C."/>
        </authorList>
    </citation>
    <scope>NUCLEOTIDE SEQUENCE</scope>
</reference>
<evidence type="ECO:0000259" key="1">
    <source>
        <dbReference type="Pfam" id="PF03819"/>
    </source>
</evidence>
<evidence type="ECO:0000313" key="3">
    <source>
        <dbReference type="Proteomes" id="UP000649617"/>
    </source>
</evidence>
<dbReference type="Gene3D" id="1.10.287.1080">
    <property type="entry name" value="MazG-like"/>
    <property type="match status" value="1"/>
</dbReference>
<name>A0A812WSE0_SYMPI</name>
<keyword evidence="3" id="KW-1185">Reference proteome</keyword>
<feature type="domain" description="NTP pyrophosphohydrolase MazG-like" evidence="1">
    <location>
        <begin position="43"/>
        <end position="81"/>
    </location>
</feature>
<dbReference type="CDD" id="cd11523">
    <property type="entry name" value="NTP-PPase"/>
    <property type="match status" value="1"/>
</dbReference>
<dbReference type="EMBL" id="CAJNIZ010044360">
    <property type="protein sequence ID" value="CAE7686167.1"/>
    <property type="molecule type" value="Genomic_DNA"/>
</dbReference>
<gene>
    <name evidence="2" type="ORF">SPIL2461_LOCUS19191</name>
</gene>
<dbReference type="OrthoDB" id="10677985at2759"/>
<protein>
    <recommendedName>
        <fullName evidence="1">NTP pyrophosphohydrolase MazG-like domain-containing protein</fullName>
    </recommendedName>
</protein>
<evidence type="ECO:0000313" key="2">
    <source>
        <dbReference type="EMBL" id="CAE7686167.1"/>
    </source>
</evidence>
<comment type="caution">
    <text evidence="2">The sequence shown here is derived from an EMBL/GenBank/DDBJ whole genome shotgun (WGS) entry which is preliminary data.</text>
</comment>
<dbReference type="SUPFAM" id="SSF101386">
    <property type="entry name" value="all-alpha NTP pyrophosphatases"/>
    <property type="match status" value="1"/>
</dbReference>
<dbReference type="Pfam" id="PF03819">
    <property type="entry name" value="MazG"/>
    <property type="match status" value="1"/>
</dbReference>
<accession>A0A812WSE0</accession>
<sequence length="98" mass="10644">MDAPCAKRPRAADQVRACASPQQLSVEDFQEHVKICQLQKFSFDYYVHGLVEESGEVLEAVRSKADSGSVGNELGDVSLILLNSISDLVMANGLRSFG</sequence>